<proteinExistence type="predicted"/>
<evidence type="ECO:0000259" key="1">
    <source>
        <dbReference type="Pfam" id="PF01323"/>
    </source>
</evidence>
<dbReference type="PANTHER" id="PTHR13887">
    <property type="entry name" value="GLUTATHIONE S-TRANSFERASE KAPPA"/>
    <property type="match status" value="1"/>
</dbReference>
<dbReference type="InterPro" id="IPR036249">
    <property type="entry name" value="Thioredoxin-like_sf"/>
</dbReference>
<dbReference type="EMBL" id="CP020814">
    <property type="protein sequence ID" value="ARK29577.1"/>
    <property type="molecule type" value="Genomic_DNA"/>
</dbReference>
<dbReference type="STRING" id="199441.BkAM31D_06715"/>
<dbReference type="Gene3D" id="3.40.30.10">
    <property type="entry name" value="Glutaredoxin"/>
    <property type="match status" value="1"/>
</dbReference>
<sequence length="236" mass="27109">MKIEVWSDYVCPFCYIGKRRLEQALESLPERKNIDVIYKSFELDPNAKRETTLTIHEALAKKYGTSLEEAKRMNNSIGQQAAEEGLQFNFDNMKFTNTFDAHRLAKFAATKGKAHEMTERLLLAYFTENKQLSNHNDLITLADELNLDRDEVKTMLEGSHFEEDVRFDEMEARKIGVQGVPFFVFNRKYAISGAQPITVFQETIKKVLKEESEVTFQPIDGTNTCTDEGCDIPKSE</sequence>
<dbReference type="KEGG" id="bkw:BkAM31D_06715"/>
<reference evidence="2 3" key="1">
    <citation type="submission" date="2017-04" db="EMBL/GenBank/DDBJ databases">
        <title>Bacillus krulwichiae AM31D Genome sequencing and assembly.</title>
        <authorList>
            <person name="Krulwich T.A."/>
            <person name="Anastor L."/>
            <person name="Ehrlich R."/>
            <person name="Ehrlich G.D."/>
            <person name="Janto B."/>
        </authorList>
    </citation>
    <scope>NUCLEOTIDE SEQUENCE [LARGE SCALE GENOMIC DNA]</scope>
    <source>
        <strain evidence="2 3">AM31D</strain>
    </source>
</reference>
<accession>A0A1X9M848</accession>
<gene>
    <name evidence="2" type="ORF">BkAM31D_06715</name>
</gene>
<organism evidence="2 3">
    <name type="scientific">Halalkalibacter krulwichiae</name>
    <dbReference type="NCBI Taxonomy" id="199441"/>
    <lineage>
        <taxon>Bacteria</taxon>
        <taxon>Bacillati</taxon>
        <taxon>Bacillota</taxon>
        <taxon>Bacilli</taxon>
        <taxon>Bacillales</taxon>
        <taxon>Bacillaceae</taxon>
        <taxon>Halalkalibacter</taxon>
    </lineage>
</organism>
<name>A0A1X9M848_9BACI</name>
<dbReference type="AlphaFoldDB" id="A0A1X9M848"/>
<dbReference type="InterPro" id="IPR001853">
    <property type="entry name" value="DSBA-like_thioredoxin_dom"/>
</dbReference>
<dbReference type="PANTHER" id="PTHR13887:SF41">
    <property type="entry name" value="THIOREDOXIN SUPERFAMILY PROTEIN"/>
    <property type="match status" value="1"/>
</dbReference>
<dbReference type="RefSeq" id="WP_066154263.1">
    <property type="nucleotide sequence ID" value="NZ_CP020814.1"/>
</dbReference>
<evidence type="ECO:0000313" key="3">
    <source>
        <dbReference type="Proteomes" id="UP000193006"/>
    </source>
</evidence>
<evidence type="ECO:0000313" key="2">
    <source>
        <dbReference type="EMBL" id="ARK29577.1"/>
    </source>
</evidence>
<protein>
    <submittedName>
        <fullName evidence="2">DSBA-like thioredoxin domain protein</fullName>
    </submittedName>
</protein>
<dbReference type="Pfam" id="PF01323">
    <property type="entry name" value="DSBA"/>
    <property type="match status" value="1"/>
</dbReference>
<dbReference type="Proteomes" id="UP000193006">
    <property type="component" value="Chromosome"/>
</dbReference>
<dbReference type="SUPFAM" id="SSF52833">
    <property type="entry name" value="Thioredoxin-like"/>
    <property type="match status" value="1"/>
</dbReference>
<dbReference type="CDD" id="cd03024">
    <property type="entry name" value="DsbA_FrnE"/>
    <property type="match status" value="1"/>
</dbReference>
<keyword evidence="3" id="KW-1185">Reference proteome</keyword>
<feature type="domain" description="DSBA-like thioredoxin" evidence="1">
    <location>
        <begin position="3"/>
        <end position="204"/>
    </location>
</feature>
<dbReference type="GO" id="GO:0016491">
    <property type="term" value="F:oxidoreductase activity"/>
    <property type="evidence" value="ECO:0007669"/>
    <property type="project" value="InterPro"/>
</dbReference>